<reference evidence="2" key="3">
    <citation type="journal article" date="2018" name="Mol. Plant Microbe Interact.">
        <title>Genome sequence resources for the wheat stripe rust pathogen (Puccinia striiformis f. sp. tritici) and the barley stripe rust pathogen (Puccinia striiformis f. sp. hordei).</title>
        <authorList>
            <person name="Xia C."/>
            <person name="Wang M."/>
            <person name="Yin C."/>
            <person name="Cornejo O.E."/>
            <person name="Hulbert S.H."/>
            <person name="Chen X."/>
        </authorList>
    </citation>
    <scope>NUCLEOTIDE SEQUENCE [LARGE SCALE GENOMIC DNA]</scope>
    <source>
        <strain evidence="2">93TX-2</strain>
    </source>
</reference>
<gene>
    <name evidence="1" type="ORF">PSHT_00586</name>
</gene>
<dbReference type="VEuPathDB" id="FungiDB:PSHT_00586"/>
<comment type="caution">
    <text evidence="1">The sequence shown here is derived from an EMBL/GenBank/DDBJ whole genome shotgun (WGS) entry which is preliminary data.</text>
</comment>
<keyword evidence="2" id="KW-1185">Reference proteome</keyword>
<evidence type="ECO:0000313" key="2">
    <source>
        <dbReference type="Proteomes" id="UP000238274"/>
    </source>
</evidence>
<dbReference type="AlphaFoldDB" id="A0A2S4WMR2"/>
<dbReference type="Proteomes" id="UP000238274">
    <property type="component" value="Unassembled WGS sequence"/>
</dbReference>
<name>A0A2S4WMR2_9BASI</name>
<organism evidence="1 2">
    <name type="scientific">Puccinia striiformis</name>
    <dbReference type="NCBI Taxonomy" id="27350"/>
    <lineage>
        <taxon>Eukaryota</taxon>
        <taxon>Fungi</taxon>
        <taxon>Dikarya</taxon>
        <taxon>Basidiomycota</taxon>
        <taxon>Pucciniomycotina</taxon>
        <taxon>Pucciniomycetes</taxon>
        <taxon>Pucciniales</taxon>
        <taxon>Pucciniaceae</taxon>
        <taxon>Puccinia</taxon>
    </lineage>
</organism>
<sequence>MGSQQKTLRYLPYAKASTQPPLRLPLSAFLKSS</sequence>
<proteinExistence type="predicted"/>
<protein>
    <submittedName>
        <fullName evidence="1">Uncharacterized protein</fullName>
    </submittedName>
</protein>
<dbReference type="EMBL" id="PKSM01000004">
    <property type="protein sequence ID" value="POW23066.1"/>
    <property type="molecule type" value="Genomic_DNA"/>
</dbReference>
<accession>A0A2S4WMR2</accession>
<evidence type="ECO:0000313" key="1">
    <source>
        <dbReference type="EMBL" id="POW23066.1"/>
    </source>
</evidence>
<reference evidence="2" key="2">
    <citation type="journal article" date="2018" name="BMC Genomics">
        <title>Genomic insights into host adaptation between the wheat stripe rust pathogen (Puccinia striiformis f. sp. tritici) and the barley stripe rust pathogen (Puccinia striiformis f. sp. hordei).</title>
        <authorList>
            <person name="Xia C."/>
            <person name="Wang M."/>
            <person name="Yin C."/>
            <person name="Cornejo O.E."/>
            <person name="Hulbert S.H."/>
            <person name="Chen X."/>
        </authorList>
    </citation>
    <scope>NUCLEOTIDE SEQUENCE [LARGE SCALE GENOMIC DNA]</scope>
    <source>
        <strain evidence="2">93TX-2</strain>
    </source>
</reference>
<reference evidence="1 2" key="1">
    <citation type="submission" date="2017-12" db="EMBL/GenBank/DDBJ databases">
        <title>Gene loss provides genomic basis for host adaptation in cereal stripe rust fungi.</title>
        <authorList>
            <person name="Xia C."/>
        </authorList>
    </citation>
    <scope>NUCLEOTIDE SEQUENCE [LARGE SCALE GENOMIC DNA]</scope>
    <source>
        <strain evidence="1 2">93TX-2</strain>
    </source>
</reference>